<keyword evidence="4" id="KW-0460">Magnesium</keyword>
<dbReference type="SFLD" id="SFLDG01017">
    <property type="entry name" value="Polyprenyl_Transferase_Like"/>
    <property type="match status" value="1"/>
</dbReference>
<dbReference type="GO" id="GO:0008299">
    <property type="term" value="P:isoprenoid biosynthetic process"/>
    <property type="evidence" value="ECO:0007669"/>
    <property type="project" value="UniProtKB-KW"/>
</dbReference>
<reference evidence="7 8" key="1">
    <citation type="journal article" date="2014" name="Nat. Commun.">
        <title>Molecular traces of alternative social organization in a termite genome.</title>
        <authorList>
            <person name="Terrapon N."/>
            <person name="Li C."/>
            <person name="Robertson H.M."/>
            <person name="Ji L."/>
            <person name="Meng X."/>
            <person name="Booth W."/>
            <person name="Chen Z."/>
            <person name="Childers C.P."/>
            <person name="Glastad K.M."/>
            <person name="Gokhale K."/>
            <person name="Gowin J."/>
            <person name="Gronenberg W."/>
            <person name="Hermansen R.A."/>
            <person name="Hu H."/>
            <person name="Hunt B.G."/>
            <person name="Huylmans A.K."/>
            <person name="Khalil S.M."/>
            <person name="Mitchell R.D."/>
            <person name="Munoz-Torres M.C."/>
            <person name="Mustard J.A."/>
            <person name="Pan H."/>
            <person name="Reese J.T."/>
            <person name="Scharf M.E."/>
            <person name="Sun F."/>
            <person name="Vogel H."/>
            <person name="Xiao J."/>
            <person name="Yang W."/>
            <person name="Yang Z."/>
            <person name="Yang Z."/>
            <person name="Zhou J."/>
            <person name="Zhu J."/>
            <person name="Brent C.S."/>
            <person name="Elsik C.G."/>
            <person name="Goodisman M.A."/>
            <person name="Liberles D.A."/>
            <person name="Roe R.M."/>
            <person name="Vargo E.L."/>
            <person name="Vilcinskas A."/>
            <person name="Wang J."/>
            <person name="Bornberg-Bauer E."/>
            <person name="Korb J."/>
            <person name="Zhang G."/>
            <person name="Liebig J."/>
        </authorList>
    </citation>
    <scope>NUCLEOTIDE SEQUENCE [LARGE SCALE GENOMIC DNA]</scope>
    <source>
        <tissue evidence="7">Whole organism</tissue>
    </source>
</reference>
<dbReference type="InterPro" id="IPR000092">
    <property type="entry name" value="Polyprenyl_synt"/>
</dbReference>
<evidence type="ECO:0000313" key="8">
    <source>
        <dbReference type="Proteomes" id="UP000027135"/>
    </source>
</evidence>
<proteinExistence type="inferred from homology"/>
<comment type="cofactor">
    <cofactor evidence="1">
        <name>Mg(2+)</name>
        <dbReference type="ChEBI" id="CHEBI:18420"/>
    </cofactor>
</comment>
<gene>
    <name evidence="7" type="ORF">L798_14124</name>
</gene>
<dbReference type="SMR" id="A0A067QSW5"/>
<dbReference type="SUPFAM" id="SSF48576">
    <property type="entry name" value="Terpenoid synthases"/>
    <property type="match status" value="1"/>
</dbReference>
<dbReference type="eggNOG" id="KOG0777">
    <property type="taxonomic scope" value="Eukaryota"/>
</dbReference>
<dbReference type="FunCoup" id="A0A067QSW5">
    <property type="interactions" value="1631"/>
</dbReference>
<dbReference type="SFLD" id="SFLDS00005">
    <property type="entry name" value="Isoprenoid_Synthase_Type_I"/>
    <property type="match status" value="1"/>
</dbReference>
<dbReference type="FunFam" id="1.10.600.10:FF:000009">
    <property type="entry name" value="Geranylgeranyl pyrophosphate synthase"/>
    <property type="match status" value="1"/>
</dbReference>
<dbReference type="AlphaFoldDB" id="A0A067QSW5"/>
<keyword evidence="6" id="KW-0808">Transferase</keyword>
<comment type="similarity">
    <text evidence="2 6">Belongs to the FPP/GGPP synthase family.</text>
</comment>
<dbReference type="Pfam" id="PF00348">
    <property type="entry name" value="polyprenyl_synt"/>
    <property type="match status" value="1"/>
</dbReference>
<evidence type="ECO:0000313" key="7">
    <source>
        <dbReference type="EMBL" id="KDR11942.1"/>
    </source>
</evidence>
<evidence type="ECO:0000256" key="4">
    <source>
        <dbReference type="ARBA" id="ARBA00022842"/>
    </source>
</evidence>
<dbReference type="InterPro" id="IPR008949">
    <property type="entry name" value="Isoprenoid_synthase_dom_sf"/>
</dbReference>
<dbReference type="PANTHER" id="PTHR12001">
    <property type="entry name" value="GERANYLGERANYL PYROPHOSPHATE SYNTHASE"/>
    <property type="match status" value="1"/>
</dbReference>
<evidence type="ECO:0000256" key="2">
    <source>
        <dbReference type="ARBA" id="ARBA00006706"/>
    </source>
</evidence>
<dbReference type="PROSITE" id="PS00723">
    <property type="entry name" value="POLYPRENYL_SYNTHASE_1"/>
    <property type="match status" value="1"/>
</dbReference>
<dbReference type="CDD" id="cd00685">
    <property type="entry name" value="Trans_IPPS_HT"/>
    <property type="match status" value="1"/>
</dbReference>
<dbReference type="Gene3D" id="1.10.600.10">
    <property type="entry name" value="Farnesyl Diphosphate Synthase"/>
    <property type="match status" value="1"/>
</dbReference>
<keyword evidence="8" id="KW-1185">Reference proteome</keyword>
<dbReference type="Proteomes" id="UP000027135">
    <property type="component" value="Unassembled WGS sequence"/>
</dbReference>
<dbReference type="OMA" id="FYSKAFF"/>
<dbReference type="GO" id="GO:0046872">
    <property type="term" value="F:metal ion binding"/>
    <property type="evidence" value="ECO:0007669"/>
    <property type="project" value="UniProtKB-KW"/>
</dbReference>
<protein>
    <submittedName>
        <fullName evidence="7">Geranylgeranyl pyrophosphate synthetase</fullName>
    </submittedName>
</protein>
<keyword evidence="3" id="KW-0479">Metal-binding</keyword>
<dbReference type="PANTHER" id="PTHR12001:SF44">
    <property type="entry name" value="GERANYLGERANYL PYROPHOSPHATE SYNTHASE"/>
    <property type="match status" value="1"/>
</dbReference>
<evidence type="ECO:0000256" key="5">
    <source>
        <dbReference type="ARBA" id="ARBA00023229"/>
    </source>
</evidence>
<evidence type="ECO:0000256" key="6">
    <source>
        <dbReference type="RuleBase" id="RU004466"/>
    </source>
</evidence>
<dbReference type="InterPro" id="IPR033749">
    <property type="entry name" value="Polyprenyl_synt_CS"/>
</dbReference>
<dbReference type="PROSITE" id="PS00444">
    <property type="entry name" value="POLYPRENYL_SYNTHASE_2"/>
    <property type="match status" value="1"/>
</dbReference>
<dbReference type="GO" id="GO:0120531">
    <property type="term" value="F:prenyl diphosphate synthase activity"/>
    <property type="evidence" value="ECO:0007669"/>
    <property type="project" value="UniProtKB-ARBA"/>
</dbReference>
<dbReference type="STRING" id="136037.A0A067QSW5"/>
<organism evidence="7 8">
    <name type="scientific">Zootermopsis nevadensis</name>
    <name type="common">Dampwood termite</name>
    <dbReference type="NCBI Taxonomy" id="136037"/>
    <lineage>
        <taxon>Eukaryota</taxon>
        <taxon>Metazoa</taxon>
        <taxon>Ecdysozoa</taxon>
        <taxon>Arthropoda</taxon>
        <taxon>Hexapoda</taxon>
        <taxon>Insecta</taxon>
        <taxon>Pterygota</taxon>
        <taxon>Neoptera</taxon>
        <taxon>Polyneoptera</taxon>
        <taxon>Dictyoptera</taxon>
        <taxon>Blattodea</taxon>
        <taxon>Blattoidea</taxon>
        <taxon>Termitoidae</taxon>
        <taxon>Termopsidae</taxon>
        <taxon>Zootermopsis</taxon>
    </lineage>
</organism>
<sequence length="317" mass="36313">MEGPGNGNGIPYSKTGDRDQDEKLLQPFTYILQVPGKQIRAKLAHAFNYWLKIPADKLVVVGDIIQMLHNSSLLIDDIQDNSILRRGIPVAHSIYGVASTINAANYVMFIALERVLSLNHPDATTVYTEQLLELHRGQGMEIYWRDNYTCPSVEEYKQMTKRKTGGLFMLAIRLMQLFSENKADFTKLSGILGLYFQIRDDYCNLCLQEYSENKSYCEDLTEGKFSFPIIHAIMNRPDDNQVIHILRQRSQDVEVKKYCITLLDRFGSFSHTRNTLEELDAEARAEVSRLGGNPLLEAVLDELLNWKRMSNQKSPEQ</sequence>
<dbReference type="GO" id="GO:0042811">
    <property type="term" value="P:pheromone biosynthetic process"/>
    <property type="evidence" value="ECO:0007669"/>
    <property type="project" value="UniProtKB-ARBA"/>
</dbReference>
<dbReference type="OrthoDB" id="6921389at2759"/>
<dbReference type="InParanoid" id="A0A067QSW5"/>
<keyword evidence="5" id="KW-0414">Isoprene biosynthesis</keyword>
<evidence type="ECO:0000256" key="3">
    <source>
        <dbReference type="ARBA" id="ARBA00022723"/>
    </source>
</evidence>
<evidence type="ECO:0000256" key="1">
    <source>
        <dbReference type="ARBA" id="ARBA00001946"/>
    </source>
</evidence>
<name>A0A067QSW5_ZOONE</name>
<dbReference type="EMBL" id="KK853056">
    <property type="protein sequence ID" value="KDR11942.1"/>
    <property type="molecule type" value="Genomic_DNA"/>
</dbReference>
<accession>A0A067QSW5</accession>